<dbReference type="EMBL" id="LBWS01000009">
    <property type="protein sequence ID" value="KKR15112.1"/>
    <property type="molecule type" value="Genomic_DNA"/>
</dbReference>
<evidence type="ECO:0000313" key="2">
    <source>
        <dbReference type="Proteomes" id="UP000034048"/>
    </source>
</evidence>
<proteinExistence type="predicted"/>
<organism evidence="1 2">
    <name type="scientific">Candidatus Falkowbacteria bacterium GW2011_GWA2_39_24</name>
    <dbReference type="NCBI Taxonomy" id="1618634"/>
    <lineage>
        <taxon>Bacteria</taxon>
        <taxon>Candidatus Falkowiibacteriota</taxon>
    </lineage>
</organism>
<comment type="caution">
    <text evidence="1">The sequence shown here is derived from an EMBL/GenBank/DDBJ whole genome shotgun (WGS) entry which is preliminary data.</text>
</comment>
<dbReference type="Proteomes" id="UP000034048">
    <property type="component" value="Unassembled WGS sequence"/>
</dbReference>
<evidence type="ECO:0000313" key="1">
    <source>
        <dbReference type="EMBL" id="KKR15112.1"/>
    </source>
</evidence>
<gene>
    <name evidence="1" type="ORF">UT42_C0009G0004</name>
</gene>
<dbReference type="AlphaFoldDB" id="A0A0G0RNF8"/>
<protein>
    <submittedName>
        <fullName evidence="1">Uncharacterized protein</fullName>
    </submittedName>
</protein>
<accession>A0A0G0RNF8</accession>
<name>A0A0G0RNF8_9BACT</name>
<reference evidence="1 2" key="1">
    <citation type="journal article" date="2015" name="Nature">
        <title>rRNA introns, odd ribosomes, and small enigmatic genomes across a large radiation of phyla.</title>
        <authorList>
            <person name="Brown C.T."/>
            <person name="Hug L.A."/>
            <person name="Thomas B.C."/>
            <person name="Sharon I."/>
            <person name="Castelle C.J."/>
            <person name="Singh A."/>
            <person name="Wilkins M.J."/>
            <person name="Williams K.H."/>
            <person name="Banfield J.F."/>
        </authorList>
    </citation>
    <scope>NUCLEOTIDE SEQUENCE [LARGE SCALE GENOMIC DNA]</scope>
</reference>
<sequence length="177" mass="20318">MKRLSIFLLLFSLPIYGQVYHFKTMNITAWVENNQCLITCLGYAQAGGCQAVYSLELIEPQRGCPPDIKISWARGDSSCLDSDWLNNIVTNKLVLKAYCATIIIPQAEQMDDRSLLKLFYIWSANVGPEFFQSLLSLECRKKLAYLIVEYEDKNTADRDTRERATQYLGRENKNNSK</sequence>